<evidence type="ECO:0000313" key="2">
    <source>
        <dbReference type="Proteomes" id="UP000033033"/>
    </source>
</evidence>
<dbReference type="PATRIC" id="fig|1434108.4.peg.2489"/>
<gene>
    <name evidence="1" type="ORF">MSBRM_1956</name>
</gene>
<dbReference type="KEGG" id="mby:MSBRM_1956"/>
<sequence length="225" mass="26311">MTLRMIATLPYERKAFIIDRDKTFFLAPPYNNEYLEEVPLKEVEKAISFYGFEPCELGFNELNEVVEYLKNRYLELFDKRGIELPTSAQLRELIKYAPDYILEDYLKKSDEILIPEGKTDAAKNIASDIIKQEDQRNPRIIGKAKEVLRRCEGLMRKDMIITVQKISPIQYSLPSFEYSSKIRIIPKFLGLEPQIIENIPVIKVEQISSREFDAKPGWCPFCYLI</sequence>
<organism evidence="1 2">
    <name type="scientific">Methanosarcina barkeri MS</name>
    <dbReference type="NCBI Taxonomy" id="1434108"/>
    <lineage>
        <taxon>Archaea</taxon>
        <taxon>Methanobacteriati</taxon>
        <taxon>Methanobacteriota</taxon>
        <taxon>Stenosarchaea group</taxon>
        <taxon>Methanomicrobia</taxon>
        <taxon>Methanosarcinales</taxon>
        <taxon>Methanosarcinaceae</taxon>
        <taxon>Methanosarcina</taxon>
    </lineage>
</organism>
<proteinExistence type="predicted"/>
<dbReference type="Proteomes" id="UP000033033">
    <property type="component" value="Chromosome"/>
</dbReference>
<dbReference type="HOGENOM" id="CLU_1227650_0_0_2"/>
<accession>A0A0E3QW92</accession>
<reference evidence="1 2" key="1">
    <citation type="submission" date="2014-07" db="EMBL/GenBank/DDBJ databases">
        <title>Methanogenic archaea and the global carbon cycle.</title>
        <authorList>
            <person name="Henriksen J.R."/>
            <person name="Luke J."/>
            <person name="Reinhart S."/>
            <person name="Benedict M.N."/>
            <person name="Youngblut N.D."/>
            <person name="Metcalf M.E."/>
            <person name="Whitaker R.J."/>
            <person name="Metcalf W.W."/>
        </authorList>
    </citation>
    <scope>NUCLEOTIDE SEQUENCE [LARGE SCALE GENOMIC DNA]</scope>
    <source>
        <strain evidence="1 2">MS</strain>
    </source>
</reference>
<name>A0A0E3QW92_METBA</name>
<dbReference type="AlphaFoldDB" id="A0A0E3QW92"/>
<dbReference type="GeneID" id="24845217"/>
<dbReference type="RefSeq" id="WP_048155619.1">
    <property type="nucleotide sequence ID" value="NZ_CP009528.1"/>
</dbReference>
<evidence type="ECO:0000313" key="1">
    <source>
        <dbReference type="EMBL" id="AKB54954.1"/>
    </source>
</evidence>
<dbReference type="EMBL" id="CP009528">
    <property type="protein sequence ID" value="AKB54954.1"/>
    <property type="molecule type" value="Genomic_DNA"/>
</dbReference>
<keyword evidence="2" id="KW-1185">Reference proteome</keyword>
<protein>
    <submittedName>
        <fullName evidence="1">Uncharacterized protein</fullName>
    </submittedName>
</protein>